<keyword evidence="3" id="KW-1185">Reference proteome</keyword>
<proteinExistence type="predicted"/>
<comment type="caution">
    <text evidence="2">The sequence shown here is derived from an EMBL/GenBank/DDBJ whole genome shotgun (WGS) entry which is preliminary data.</text>
</comment>
<accession>A0AAN9PMZ4</accession>
<evidence type="ECO:0000313" key="2">
    <source>
        <dbReference type="EMBL" id="KAK7305600.1"/>
    </source>
</evidence>
<dbReference type="EMBL" id="JAYMYQ010000011">
    <property type="protein sequence ID" value="KAK7305600.1"/>
    <property type="molecule type" value="Genomic_DNA"/>
</dbReference>
<name>A0AAN9PMZ4_CANGL</name>
<keyword evidence="1" id="KW-1133">Transmembrane helix</keyword>
<keyword evidence="1" id="KW-0472">Membrane</keyword>
<protein>
    <submittedName>
        <fullName evidence="2">Uncharacterized protein</fullName>
    </submittedName>
</protein>
<organism evidence="2 3">
    <name type="scientific">Canavalia gladiata</name>
    <name type="common">Sword bean</name>
    <name type="synonym">Dolichos gladiatus</name>
    <dbReference type="NCBI Taxonomy" id="3824"/>
    <lineage>
        <taxon>Eukaryota</taxon>
        <taxon>Viridiplantae</taxon>
        <taxon>Streptophyta</taxon>
        <taxon>Embryophyta</taxon>
        <taxon>Tracheophyta</taxon>
        <taxon>Spermatophyta</taxon>
        <taxon>Magnoliopsida</taxon>
        <taxon>eudicotyledons</taxon>
        <taxon>Gunneridae</taxon>
        <taxon>Pentapetalae</taxon>
        <taxon>rosids</taxon>
        <taxon>fabids</taxon>
        <taxon>Fabales</taxon>
        <taxon>Fabaceae</taxon>
        <taxon>Papilionoideae</taxon>
        <taxon>50 kb inversion clade</taxon>
        <taxon>NPAAA clade</taxon>
        <taxon>indigoferoid/millettioid clade</taxon>
        <taxon>Phaseoleae</taxon>
        <taxon>Canavalia</taxon>
    </lineage>
</organism>
<gene>
    <name evidence="2" type="ORF">VNO77_43506</name>
</gene>
<feature type="transmembrane region" description="Helical" evidence="1">
    <location>
        <begin position="46"/>
        <end position="63"/>
    </location>
</feature>
<sequence>MWIVNNHSRIEQKKKCHMVQTLALYCVYFYIICLLLNLMYLRYFNFNWLALVFMMLVFCVDHFNAEAMNMELIVIYAI</sequence>
<feature type="transmembrane region" description="Helical" evidence="1">
    <location>
        <begin position="21"/>
        <end position="40"/>
    </location>
</feature>
<dbReference type="Proteomes" id="UP001367508">
    <property type="component" value="Unassembled WGS sequence"/>
</dbReference>
<reference evidence="2 3" key="1">
    <citation type="submission" date="2024-01" db="EMBL/GenBank/DDBJ databases">
        <title>The genomes of 5 underutilized Papilionoideae crops provide insights into root nodulation and disease resistanc.</title>
        <authorList>
            <person name="Jiang F."/>
        </authorList>
    </citation>
    <scope>NUCLEOTIDE SEQUENCE [LARGE SCALE GENOMIC DNA]</scope>
    <source>
        <strain evidence="2">LVBAO_FW01</strain>
        <tissue evidence="2">Leaves</tissue>
    </source>
</reference>
<evidence type="ECO:0000313" key="3">
    <source>
        <dbReference type="Proteomes" id="UP001367508"/>
    </source>
</evidence>
<dbReference type="AlphaFoldDB" id="A0AAN9PMZ4"/>
<evidence type="ECO:0000256" key="1">
    <source>
        <dbReference type="SAM" id="Phobius"/>
    </source>
</evidence>
<keyword evidence="1" id="KW-0812">Transmembrane</keyword>